<dbReference type="AlphaFoldDB" id="A0A4Q5LXF3"/>
<evidence type="ECO:0000313" key="3">
    <source>
        <dbReference type="Proteomes" id="UP000293162"/>
    </source>
</evidence>
<accession>A0A4Q5LXF3</accession>
<organism evidence="2 3">
    <name type="scientific">Emticicia agri</name>
    <dbReference type="NCBI Taxonomy" id="2492393"/>
    <lineage>
        <taxon>Bacteria</taxon>
        <taxon>Pseudomonadati</taxon>
        <taxon>Bacteroidota</taxon>
        <taxon>Cytophagia</taxon>
        <taxon>Cytophagales</taxon>
        <taxon>Leadbetterellaceae</taxon>
        <taxon>Emticicia</taxon>
    </lineage>
</organism>
<dbReference type="RefSeq" id="WP_130022648.1">
    <property type="nucleotide sequence ID" value="NZ_SEWF01000029.1"/>
</dbReference>
<gene>
    <name evidence="2" type="ORF">EWM59_17990</name>
</gene>
<dbReference type="CDD" id="cd00093">
    <property type="entry name" value="HTH_XRE"/>
    <property type="match status" value="1"/>
</dbReference>
<dbReference type="OrthoDB" id="3831186at2"/>
<dbReference type="SMART" id="SM00530">
    <property type="entry name" value="HTH_XRE"/>
    <property type="match status" value="1"/>
</dbReference>
<dbReference type="InterPro" id="IPR010982">
    <property type="entry name" value="Lambda_DNA-bd_dom_sf"/>
</dbReference>
<dbReference type="Pfam" id="PF01381">
    <property type="entry name" value="HTH_3"/>
    <property type="match status" value="1"/>
</dbReference>
<dbReference type="Gene3D" id="1.10.260.40">
    <property type="entry name" value="lambda repressor-like DNA-binding domains"/>
    <property type="match status" value="1"/>
</dbReference>
<dbReference type="PROSITE" id="PS50943">
    <property type="entry name" value="HTH_CROC1"/>
    <property type="match status" value="1"/>
</dbReference>
<dbReference type="EMBL" id="SEWF01000029">
    <property type="protein sequence ID" value="RYU94193.1"/>
    <property type="molecule type" value="Genomic_DNA"/>
</dbReference>
<dbReference type="GO" id="GO:0003677">
    <property type="term" value="F:DNA binding"/>
    <property type="evidence" value="ECO:0007669"/>
    <property type="project" value="InterPro"/>
</dbReference>
<evidence type="ECO:0000313" key="2">
    <source>
        <dbReference type="EMBL" id="RYU94193.1"/>
    </source>
</evidence>
<name>A0A4Q5LXF3_9BACT</name>
<feature type="domain" description="HTH cro/C1-type" evidence="1">
    <location>
        <begin position="13"/>
        <end position="49"/>
    </location>
</feature>
<evidence type="ECO:0000259" key="1">
    <source>
        <dbReference type="PROSITE" id="PS50943"/>
    </source>
</evidence>
<protein>
    <submittedName>
        <fullName evidence="2">Helix-turn-helix domain-containing protein</fullName>
    </submittedName>
</protein>
<comment type="caution">
    <text evidence="2">The sequence shown here is derived from an EMBL/GenBank/DDBJ whole genome shotgun (WGS) entry which is preliminary data.</text>
</comment>
<reference evidence="2 3" key="1">
    <citation type="submission" date="2019-02" db="EMBL/GenBank/DDBJ databases">
        <title>Bacterial novel species Emticicia sp. 17J42-9 isolated from soil.</title>
        <authorList>
            <person name="Jung H.-Y."/>
        </authorList>
    </citation>
    <scope>NUCLEOTIDE SEQUENCE [LARGE SCALE GENOMIC DNA]</scope>
    <source>
        <strain evidence="2 3">17J42-9</strain>
    </source>
</reference>
<dbReference type="SUPFAM" id="SSF47413">
    <property type="entry name" value="lambda repressor-like DNA-binding domains"/>
    <property type="match status" value="1"/>
</dbReference>
<sequence length="231" mass="26064">MTIGIPPVSGTEIRGFRKKNKLSQTEFAELVGVSMRAVQLWESGDRNVSSLAEKTIREVFLNYKKAGLENAYVNTNGNKFITNAEGDLLVEVPLLSKEAFARYLDELSDAGTFQFEEKVPFVVDKIDRGNFIAFRISGDSMNGGKIDDTPDRATVLGKELPMDLWMDGFGESRFGWIILTKRNVLFKDIVAFDRATATITCHSRNDSPEYCDFKLSLNDVHKIFKVIKRTF</sequence>
<proteinExistence type="predicted"/>
<dbReference type="Proteomes" id="UP000293162">
    <property type="component" value="Unassembled WGS sequence"/>
</dbReference>
<dbReference type="InterPro" id="IPR001387">
    <property type="entry name" value="Cro/C1-type_HTH"/>
</dbReference>
<keyword evidence="3" id="KW-1185">Reference proteome</keyword>